<comment type="caution">
    <text evidence="2">The sequence shown here is derived from an EMBL/GenBank/DDBJ whole genome shotgun (WGS) entry which is preliminary data.</text>
</comment>
<evidence type="ECO:0000259" key="1">
    <source>
        <dbReference type="Pfam" id="PF13579"/>
    </source>
</evidence>
<name>A0ABY1QGV7_9BURK</name>
<dbReference type="Pfam" id="PF13579">
    <property type="entry name" value="Glyco_trans_4_4"/>
    <property type="match status" value="1"/>
</dbReference>
<dbReference type="Pfam" id="PF13692">
    <property type="entry name" value="Glyco_trans_1_4"/>
    <property type="match status" value="1"/>
</dbReference>
<dbReference type="Gene3D" id="3.40.50.2000">
    <property type="entry name" value="Glycogen Phosphorylase B"/>
    <property type="match status" value="2"/>
</dbReference>
<dbReference type="PANTHER" id="PTHR12526:SF638">
    <property type="entry name" value="SPORE COAT PROTEIN SA"/>
    <property type="match status" value="1"/>
</dbReference>
<gene>
    <name evidence="2" type="ORF">SAMN06295970_116120</name>
</gene>
<sequence>MTQPTVLLSVNTAWNAWNFRAGLLDAIMRNGYRAVVAAPADSYAPRLVQAGCEFVDLPMDSNGTHPGRDLQLLLRYVTLLRAQAPVAYLGYTIKPNVYGSMAAQLLGIPVINNIAGLGAAFIDDSVVTRVARLLYRTALRRSSKVFFQNPHDHRLFIDGGLAGDDVSDLLPGSGIAPGRYQAAPVSGDGSRFRFLLVGRMLVNKGVVEYAEAARIVRRQLPDARFQLLGPVNAANPNSVSPDAIAAWHAEGLVEYLGAADDVRPYLAAADCVVLPSYREGVPRTLLEAAAMARPIVASRVPGCVDVVEDGVNGLLCEARDAADLARAMLGMASMPLAGRQRMGAAGRRKVEAEFDEALVIRKYLDAIGQAASLPRRRGLRIWHRAGA</sequence>
<protein>
    <submittedName>
        <fullName evidence="2">Glycosyltransferase involved in cell wall bisynthesis</fullName>
    </submittedName>
</protein>
<dbReference type="SUPFAM" id="SSF53756">
    <property type="entry name" value="UDP-Glycosyltransferase/glycogen phosphorylase"/>
    <property type="match status" value="1"/>
</dbReference>
<evidence type="ECO:0000313" key="2">
    <source>
        <dbReference type="EMBL" id="SMP70938.1"/>
    </source>
</evidence>
<dbReference type="Proteomes" id="UP001158049">
    <property type="component" value="Unassembled WGS sequence"/>
</dbReference>
<keyword evidence="3" id="KW-1185">Reference proteome</keyword>
<dbReference type="EMBL" id="FXUL01000016">
    <property type="protein sequence ID" value="SMP70938.1"/>
    <property type="molecule type" value="Genomic_DNA"/>
</dbReference>
<dbReference type="RefSeq" id="WP_283443889.1">
    <property type="nucleotide sequence ID" value="NZ_FXUL01000016.1"/>
</dbReference>
<dbReference type="InterPro" id="IPR028098">
    <property type="entry name" value="Glyco_trans_4-like_N"/>
</dbReference>
<accession>A0ABY1QGV7</accession>
<reference evidence="2 3" key="1">
    <citation type="submission" date="2017-05" db="EMBL/GenBank/DDBJ databases">
        <authorList>
            <person name="Varghese N."/>
            <person name="Submissions S."/>
        </authorList>
    </citation>
    <scope>NUCLEOTIDE SEQUENCE [LARGE SCALE GENOMIC DNA]</scope>
    <source>
        <strain evidence="2 3">DSM 26001</strain>
    </source>
</reference>
<dbReference type="PANTHER" id="PTHR12526">
    <property type="entry name" value="GLYCOSYLTRANSFERASE"/>
    <property type="match status" value="1"/>
</dbReference>
<feature type="domain" description="Glycosyltransferase subfamily 4-like N-terminal" evidence="1">
    <location>
        <begin position="22"/>
        <end position="160"/>
    </location>
</feature>
<evidence type="ECO:0000313" key="3">
    <source>
        <dbReference type="Proteomes" id="UP001158049"/>
    </source>
</evidence>
<organism evidence="2 3">
    <name type="scientific">Noviherbaspirillum suwonense</name>
    <dbReference type="NCBI Taxonomy" id="1224511"/>
    <lineage>
        <taxon>Bacteria</taxon>
        <taxon>Pseudomonadati</taxon>
        <taxon>Pseudomonadota</taxon>
        <taxon>Betaproteobacteria</taxon>
        <taxon>Burkholderiales</taxon>
        <taxon>Oxalobacteraceae</taxon>
        <taxon>Noviherbaspirillum</taxon>
    </lineage>
</organism>
<proteinExistence type="predicted"/>
<dbReference type="CDD" id="cd03808">
    <property type="entry name" value="GT4_CapM-like"/>
    <property type="match status" value="1"/>
</dbReference>